<evidence type="ECO:0000313" key="15">
    <source>
        <dbReference type="Proteomes" id="UP000191024"/>
    </source>
</evidence>
<dbReference type="Pfam" id="PF06470">
    <property type="entry name" value="SMC_hinge"/>
    <property type="match status" value="1"/>
</dbReference>
<dbReference type="PANTHER" id="PTHR18937:SF12">
    <property type="entry name" value="STRUCTURAL MAINTENANCE OF CHROMOSOMES PROTEIN"/>
    <property type="match status" value="1"/>
</dbReference>
<dbReference type="OrthoDB" id="5575062at2759"/>
<reference evidence="15" key="1">
    <citation type="submission" date="2016-03" db="EMBL/GenBank/DDBJ databases">
        <authorList>
            <person name="Devillers H."/>
        </authorList>
    </citation>
    <scope>NUCLEOTIDE SEQUENCE [LARGE SCALE GENOMIC DNA]</scope>
</reference>
<evidence type="ECO:0000256" key="7">
    <source>
        <dbReference type="ARBA" id="ARBA00023054"/>
    </source>
</evidence>
<dbReference type="AlphaFoldDB" id="A0A1G4K307"/>
<evidence type="ECO:0000256" key="4">
    <source>
        <dbReference type="ARBA" id="ARBA00022454"/>
    </source>
</evidence>
<keyword evidence="9" id="KW-0131">Cell cycle</keyword>
<evidence type="ECO:0000256" key="3">
    <source>
        <dbReference type="ARBA" id="ARBA00005597"/>
    </source>
</evidence>
<dbReference type="GO" id="GO:0016887">
    <property type="term" value="F:ATP hydrolysis activity"/>
    <property type="evidence" value="ECO:0007669"/>
    <property type="project" value="InterPro"/>
</dbReference>
<evidence type="ECO:0000256" key="10">
    <source>
        <dbReference type="PIRNR" id="PIRNR005719"/>
    </source>
</evidence>
<evidence type="ECO:0000256" key="8">
    <source>
        <dbReference type="ARBA" id="ARBA00023242"/>
    </source>
</evidence>
<protein>
    <recommendedName>
        <fullName evidence="10">Structural maintenance of chromosomes protein</fullName>
    </recommendedName>
</protein>
<dbReference type="PIRSF" id="PIRSF005719">
    <property type="entry name" value="SMC"/>
    <property type="match status" value="1"/>
</dbReference>
<feature type="coiled-coil region" evidence="11">
    <location>
        <begin position="249"/>
        <end position="374"/>
    </location>
</feature>
<evidence type="ECO:0000256" key="1">
    <source>
        <dbReference type="ARBA" id="ARBA00004123"/>
    </source>
</evidence>
<dbReference type="Gene3D" id="3.40.50.300">
    <property type="entry name" value="P-loop containing nucleotide triphosphate hydrolases"/>
    <property type="match status" value="2"/>
</dbReference>
<proteinExistence type="inferred from homology"/>
<dbReference type="Gene3D" id="1.20.1060.20">
    <property type="match status" value="1"/>
</dbReference>
<dbReference type="CDD" id="cd03275">
    <property type="entry name" value="ABC_SMC1_euk"/>
    <property type="match status" value="1"/>
</dbReference>
<dbReference type="SMART" id="SM00968">
    <property type="entry name" value="SMC_hinge"/>
    <property type="match status" value="1"/>
</dbReference>
<dbReference type="GO" id="GO:0005524">
    <property type="term" value="F:ATP binding"/>
    <property type="evidence" value="ECO:0007669"/>
    <property type="project" value="InterPro"/>
</dbReference>
<feature type="coiled-coil region" evidence="11">
    <location>
        <begin position="767"/>
        <end position="794"/>
    </location>
</feature>
<dbReference type="EMBL" id="LT598467">
    <property type="protein sequence ID" value="SCU97996.1"/>
    <property type="molecule type" value="Genomic_DNA"/>
</dbReference>
<dbReference type="Gene3D" id="3.30.70.1620">
    <property type="match status" value="1"/>
</dbReference>
<gene>
    <name evidence="14" type="ORF">LAMI_0F12464G</name>
</gene>
<evidence type="ECO:0000256" key="12">
    <source>
        <dbReference type="SAM" id="MobiDB-lite"/>
    </source>
</evidence>
<evidence type="ECO:0000256" key="5">
    <source>
        <dbReference type="ARBA" id="ARBA00022618"/>
    </source>
</evidence>
<keyword evidence="5" id="KW-0132">Cell division</keyword>
<feature type="region of interest" description="Disordered" evidence="12">
    <location>
        <begin position="376"/>
        <end position="401"/>
    </location>
</feature>
<evidence type="ECO:0000259" key="13">
    <source>
        <dbReference type="SMART" id="SM00968"/>
    </source>
</evidence>
<feature type="domain" description="SMC hinge" evidence="13">
    <location>
        <begin position="534"/>
        <end position="649"/>
    </location>
</feature>
<feature type="coiled-coil region" evidence="11">
    <location>
        <begin position="703"/>
        <end position="737"/>
    </location>
</feature>
<dbReference type="InterPro" id="IPR028468">
    <property type="entry name" value="Smc1_ABC"/>
</dbReference>
<feature type="coiled-coil region" evidence="11">
    <location>
        <begin position="853"/>
        <end position="936"/>
    </location>
</feature>
<dbReference type="GO" id="GO:0007059">
    <property type="term" value="P:chromosome segregation"/>
    <property type="evidence" value="ECO:0007669"/>
    <property type="project" value="UniProtKB-ARBA"/>
</dbReference>
<dbReference type="GO" id="GO:0008278">
    <property type="term" value="C:cohesin complex"/>
    <property type="evidence" value="ECO:0007669"/>
    <property type="project" value="InterPro"/>
</dbReference>
<evidence type="ECO:0000256" key="6">
    <source>
        <dbReference type="ARBA" id="ARBA00022776"/>
    </source>
</evidence>
<dbReference type="PANTHER" id="PTHR18937">
    <property type="entry name" value="STRUCTURAL MAINTENANCE OF CHROMOSOMES SMC FAMILY MEMBER"/>
    <property type="match status" value="1"/>
</dbReference>
<comment type="similarity">
    <text evidence="3">Belongs to the SMC family. SMC1 subfamily.</text>
</comment>
<dbReference type="Pfam" id="PF02463">
    <property type="entry name" value="SMC_N"/>
    <property type="match status" value="1"/>
</dbReference>
<dbReference type="GO" id="GO:0005634">
    <property type="term" value="C:nucleus"/>
    <property type="evidence" value="ECO:0007669"/>
    <property type="project" value="UniProtKB-SubCell"/>
</dbReference>
<evidence type="ECO:0000256" key="11">
    <source>
        <dbReference type="SAM" id="Coils"/>
    </source>
</evidence>
<sequence>MGRLVGLELNNFKSYRGIVRIGFGDSNFTSIIGPNGSGKSNLMDAISFVLGIRSGYLRSHMLADLVYRGVIEEEADSTTAEAPAKSTESDDRPTTAYVKALYAIDDEGEQIVTLKRSISINQESGYEIDGKTVSYKKYSQFLENENILIKARNFLVFQGDVEQVAAQTPLELTKLLEQVSGSLLYKKDYDLLRQELEKASSATAELRQSRKRAKAGLNSFKIGINKDEEYKKYYAEKESLEIQYVLWKLFHLEQKKSALARDAEKLSSELGDLKGRLELEEKRARKEQAAYAKEELVIARENNKIANKRKALEDLQRSLAPISSSKEVWLKKLSSMQLRAEALRKDVERQQTSIKKVERQLKVIKRAEQTAIEELQQSTKKNDVPELSEEDKESYNSLKEQYLSSGGSSVEKKLAMITNDREELLEGIQAYRKRMEDARSKIEEELGARTESLEIEVKIKKDDLDDKNKHLSKKLREFKSLQSKTEADRNKEYELNYKLKETLLKLEDISATQRESAKEKKLRENVSTLRRLFPGVKGLVHDLCQPKKSKYALALSTVLGKNFDALVVDNFAIAQECIQYLKKQRSGAISFIPLDTIETVKASLPFVDMAGCILTIDAIDYDPSLERAMQYVCSNSMICDTLEIAKALKWQKGVNSKLVTVEGAIIHKGGLMTGGASKQLSNRWDKKDYQDLLTGKDSLLRDIDDLSTRRAVAVEQMRAIENDISFLNADIAALKATLSHSSRALKEVMVETEYQNDLKEKEFKPKLIQFQEKLEQLDQDYSALERDRALLQVSIFSEFSNRIGISIDDYEKQSRDVLWKHSDEVRRLHREIVVIENKLSFETDRFSATKGRLETTERDVQETEIKIQESTEAENEIRSQIKNQEEEISKDVKDVESLRAQLDANSVTLNEQNEVIEELTDDFQRCERKKDGVAEEVDVLKMERLNILKNCKMQGTKVPIRASSLDVLPLENVDRSAMDMADQIEVDFTELSHERKRKSDEEEGEGIQKSLQELSDLLAVLQPNAKASERYEDACGKFDQLCKEVEKAALHEKTARDRFAEVRDQRKEAFGKTFDHVNSRIDDVYRELTKDLHSTSALAGGSASLTAEDEEEPYLAGIRYHATPPTKRFKDMEYLSGGEKTIAALALLFAINSYQPSPFFVLDEVDAALDTANIERIATYIERHASPDLQFIVISLKNTMFEKSEALVGVFRQRDLNSSRALTLNLANYE</sequence>
<dbReference type="SUPFAM" id="SSF75553">
    <property type="entry name" value="Smc hinge domain"/>
    <property type="match status" value="1"/>
</dbReference>
<comment type="subcellular location">
    <subcellularLocation>
        <location evidence="2">Chromosome</location>
    </subcellularLocation>
    <subcellularLocation>
        <location evidence="1 10">Nucleus</location>
    </subcellularLocation>
</comment>
<evidence type="ECO:0000256" key="2">
    <source>
        <dbReference type="ARBA" id="ARBA00004286"/>
    </source>
</evidence>
<evidence type="ECO:0000256" key="9">
    <source>
        <dbReference type="ARBA" id="ARBA00023306"/>
    </source>
</evidence>
<dbReference type="InterPro" id="IPR027417">
    <property type="entry name" value="P-loop_NTPase"/>
</dbReference>
<evidence type="ECO:0000313" key="14">
    <source>
        <dbReference type="EMBL" id="SCU97996.1"/>
    </source>
</evidence>
<accession>A0A1G4K307</accession>
<dbReference type="InterPro" id="IPR024704">
    <property type="entry name" value="SMC"/>
</dbReference>
<dbReference type="SUPFAM" id="SSF52540">
    <property type="entry name" value="P-loop containing nucleoside triphosphate hydrolases"/>
    <property type="match status" value="1"/>
</dbReference>
<dbReference type="InterPro" id="IPR036277">
    <property type="entry name" value="SMC_hinge_sf"/>
</dbReference>
<dbReference type="Proteomes" id="UP000191024">
    <property type="component" value="Chromosome F"/>
</dbReference>
<keyword evidence="4" id="KW-0158">Chromosome</keyword>
<feature type="coiled-coil region" evidence="11">
    <location>
        <begin position="421"/>
        <end position="481"/>
    </location>
</feature>
<name>A0A1G4K307_9SACH</name>
<keyword evidence="8 10" id="KW-0539">Nucleus</keyword>
<dbReference type="GO" id="GO:0051301">
    <property type="term" value="P:cell division"/>
    <property type="evidence" value="ECO:0007669"/>
    <property type="project" value="UniProtKB-KW"/>
</dbReference>
<dbReference type="GO" id="GO:0003677">
    <property type="term" value="F:DNA binding"/>
    <property type="evidence" value="ECO:0007669"/>
    <property type="project" value="TreeGrafter"/>
</dbReference>
<dbReference type="InterPro" id="IPR003395">
    <property type="entry name" value="RecF/RecN/SMC_N"/>
</dbReference>
<dbReference type="GO" id="GO:0007062">
    <property type="term" value="P:sister chromatid cohesion"/>
    <property type="evidence" value="ECO:0007669"/>
    <property type="project" value="InterPro"/>
</dbReference>
<dbReference type="STRING" id="1230905.A0A1G4K307"/>
<dbReference type="InterPro" id="IPR010935">
    <property type="entry name" value="SMC_hinge"/>
</dbReference>
<keyword evidence="6" id="KW-0498">Mitosis</keyword>
<organism evidence="14 15">
    <name type="scientific">Lachancea mirantina</name>
    <dbReference type="NCBI Taxonomy" id="1230905"/>
    <lineage>
        <taxon>Eukaryota</taxon>
        <taxon>Fungi</taxon>
        <taxon>Dikarya</taxon>
        <taxon>Ascomycota</taxon>
        <taxon>Saccharomycotina</taxon>
        <taxon>Saccharomycetes</taxon>
        <taxon>Saccharomycetales</taxon>
        <taxon>Saccharomycetaceae</taxon>
        <taxon>Lachancea</taxon>
    </lineage>
</organism>
<keyword evidence="7 11" id="KW-0175">Coiled coil</keyword>
<keyword evidence="15" id="KW-1185">Reference proteome</keyword>